<dbReference type="PANTHER" id="PTHR36120:SF1">
    <property type="entry name" value="L-FUCOSE ISOMERASE C-TERMINAL DOMAIN-CONTAINING PROTEIN"/>
    <property type="match status" value="1"/>
</dbReference>
<accession>A0A380TEI9</accession>
<dbReference type="SUPFAM" id="SSF53743">
    <property type="entry name" value="FucI/AraA N-terminal and middle domains"/>
    <property type="match status" value="1"/>
</dbReference>
<reference evidence="3" key="1">
    <citation type="submission" date="2018-07" db="EMBL/GenBank/DDBJ databases">
        <authorList>
            <person name="Quirk P.G."/>
            <person name="Krulwich T.A."/>
        </authorList>
    </citation>
    <scope>NUCLEOTIDE SEQUENCE</scope>
</reference>
<organism evidence="3">
    <name type="scientific">metagenome</name>
    <dbReference type="NCBI Taxonomy" id="256318"/>
    <lineage>
        <taxon>unclassified sequences</taxon>
        <taxon>metagenomes</taxon>
    </lineage>
</organism>
<sequence>MKVQIVPVYFEPGRDDGFDRQLGALRTLLEETVEFLPPVALGTVLPPADAVIFPQLLGEGYRRLDEFKAIDRPILIVTSEFGTLSMWDWELVSYLRTEGVPTIAPYTLQQTKNVIAALRVRRELRETKFLVYQDNPGEGQQAPIFKRFYWWESECTERMTKKFGLRIEKRSFKELGARAKAIPDAEAEAARRDWNVPADGLGARPLNSAAKLYLAIRRDLAADRNIRGVGMNCLNESHFSDTTPCLAWNRFYMEDAMIWGCEGDTVSMLTKYILHRSLGAPILMTNLYPFALGDAALKHERIEHFPAVKHDPRNYVLVAHCGFMGVIPQSFTSQWTLRRKVLGIVDENATAIDARLPEGPVTLAKLHPDFNGLTVSEGDLEGYAQYPGSDCHNGGIIRVNDGHRLMTRLTSHHALLMTSNQAADIETIAPIFGLELETI</sequence>
<evidence type="ECO:0008006" key="4">
    <source>
        <dbReference type="Google" id="ProtNLM"/>
    </source>
</evidence>
<gene>
    <name evidence="3" type="ORF">DF3PB_30011</name>
</gene>
<protein>
    <recommendedName>
        <fullName evidence="4">L-fucose isomerase</fullName>
    </recommendedName>
</protein>
<evidence type="ECO:0000256" key="1">
    <source>
        <dbReference type="ARBA" id="ARBA00023235"/>
    </source>
</evidence>
<keyword evidence="2" id="KW-0119">Carbohydrate metabolism</keyword>
<dbReference type="GO" id="GO:0005996">
    <property type="term" value="P:monosaccharide metabolic process"/>
    <property type="evidence" value="ECO:0007669"/>
    <property type="project" value="InterPro"/>
</dbReference>
<dbReference type="GO" id="GO:0005737">
    <property type="term" value="C:cytoplasm"/>
    <property type="evidence" value="ECO:0007669"/>
    <property type="project" value="InterPro"/>
</dbReference>
<dbReference type="EMBL" id="UIDG01000223">
    <property type="protein sequence ID" value="SUS06558.1"/>
    <property type="molecule type" value="Genomic_DNA"/>
</dbReference>
<dbReference type="InterPro" id="IPR009015">
    <property type="entry name" value="Fucose_isomerase_N/cen_sf"/>
</dbReference>
<dbReference type="PANTHER" id="PTHR36120">
    <property type="entry name" value="FUCOSE ISOMERASE"/>
    <property type="match status" value="1"/>
</dbReference>
<evidence type="ECO:0000256" key="2">
    <source>
        <dbReference type="ARBA" id="ARBA00023277"/>
    </source>
</evidence>
<dbReference type="AlphaFoldDB" id="A0A380TEI9"/>
<keyword evidence="1" id="KW-0413">Isomerase</keyword>
<name>A0A380TEI9_9ZZZZ</name>
<dbReference type="GO" id="GO:0016861">
    <property type="term" value="F:intramolecular oxidoreductase activity, interconverting aldoses and ketoses"/>
    <property type="evidence" value="ECO:0007669"/>
    <property type="project" value="InterPro"/>
</dbReference>
<evidence type="ECO:0000313" key="3">
    <source>
        <dbReference type="EMBL" id="SUS06558.1"/>
    </source>
</evidence>
<proteinExistence type="predicted"/>